<evidence type="ECO:0000256" key="2">
    <source>
        <dbReference type="SAM" id="MobiDB-lite"/>
    </source>
</evidence>
<evidence type="ECO:0000313" key="3">
    <source>
        <dbReference type="EMBL" id="KAI5061447.1"/>
    </source>
</evidence>
<gene>
    <name evidence="3" type="ORF">GOP47_0023952</name>
</gene>
<evidence type="ECO:0000313" key="4">
    <source>
        <dbReference type="Proteomes" id="UP000886520"/>
    </source>
</evidence>
<dbReference type="EMBL" id="JABFUD020000023">
    <property type="protein sequence ID" value="KAI5061447.1"/>
    <property type="molecule type" value="Genomic_DNA"/>
</dbReference>
<name>A0A9D4Z5N1_ADICA</name>
<feature type="compositionally biased region" description="Polar residues" evidence="2">
    <location>
        <begin position="1"/>
        <end position="20"/>
    </location>
</feature>
<organism evidence="3 4">
    <name type="scientific">Adiantum capillus-veneris</name>
    <name type="common">Maidenhair fern</name>
    <dbReference type="NCBI Taxonomy" id="13818"/>
    <lineage>
        <taxon>Eukaryota</taxon>
        <taxon>Viridiplantae</taxon>
        <taxon>Streptophyta</taxon>
        <taxon>Embryophyta</taxon>
        <taxon>Tracheophyta</taxon>
        <taxon>Polypodiopsida</taxon>
        <taxon>Polypodiidae</taxon>
        <taxon>Polypodiales</taxon>
        <taxon>Pteridineae</taxon>
        <taxon>Pteridaceae</taxon>
        <taxon>Vittarioideae</taxon>
        <taxon>Adiantum</taxon>
    </lineage>
</organism>
<dbReference type="OrthoDB" id="1871858at2759"/>
<feature type="coiled-coil region" evidence="1">
    <location>
        <begin position="122"/>
        <end position="156"/>
    </location>
</feature>
<keyword evidence="1" id="KW-0175">Coiled coil</keyword>
<dbReference type="Proteomes" id="UP000886520">
    <property type="component" value="Chromosome 23"/>
</dbReference>
<dbReference type="AlphaFoldDB" id="A0A9D4Z5N1"/>
<evidence type="ECO:0000256" key="1">
    <source>
        <dbReference type="SAM" id="Coils"/>
    </source>
</evidence>
<sequence length="167" mass="20130">MINVRQSIVNRRTKAPTITNDESREKEFEKEMGSLQRRQMHYAWKEGEVRQSVSPRRAETLRRQAELKAAMEEQLKLRESSRQQLIEEEKTFDRYNQCLASFCGPHSTEEEIMRQQHRKDYLKGLMDENIRLSTLKKELQEKEKELEAEMDRIRASTPCTWNRRHYL</sequence>
<reference evidence="3" key="1">
    <citation type="submission" date="2021-01" db="EMBL/GenBank/DDBJ databases">
        <title>Adiantum capillus-veneris genome.</title>
        <authorList>
            <person name="Fang Y."/>
            <person name="Liao Q."/>
        </authorList>
    </citation>
    <scope>NUCLEOTIDE SEQUENCE</scope>
    <source>
        <strain evidence="3">H3</strain>
        <tissue evidence="3">Leaf</tissue>
    </source>
</reference>
<proteinExistence type="predicted"/>
<keyword evidence="4" id="KW-1185">Reference proteome</keyword>
<protein>
    <submittedName>
        <fullName evidence="3">Uncharacterized protein</fullName>
    </submittedName>
</protein>
<feature type="region of interest" description="Disordered" evidence="2">
    <location>
        <begin position="1"/>
        <end position="27"/>
    </location>
</feature>
<accession>A0A9D4Z5N1</accession>
<comment type="caution">
    <text evidence="3">The sequence shown here is derived from an EMBL/GenBank/DDBJ whole genome shotgun (WGS) entry which is preliminary data.</text>
</comment>